<proteinExistence type="predicted"/>
<accession>A0ABS9AFI7</accession>
<evidence type="ECO:0000256" key="7">
    <source>
        <dbReference type="ARBA" id="ARBA00023065"/>
    </source>
</evidence>
<comment type="subcellular location">
    <subcellularLocation>
        <location evidence="1">Cell outer membrane</location>
        <topology evidence="1">Multi-pass membrane protein</topology>
    </subcellularLocation>
</comment>
<dbReference type="PANTHER" id="PTHR34501">
    <property type="entry name" value="PROTEIN YDDL-RELATED"/>
    <property type="match status" value="1"/>
</dbReference>
<gene>
    <name evidence="13" type="ORF">HOP51_10315</name>
</gene>
<evidence type="ECO:0000256" key="4">
    <source>
        <dbReference type="ARBA" id="ARBA00022452"/>
    </source>
</evidence>
<evidence type="ECO:0000256" key="1">
    <source>
        <dbReference type="ARBA" id="ARBA00004571"/>
    </source>
</evidence>
<evidence type="ECO:0000256" key="9">
    <source>
        <dbReference type="ARBA" id="ARBA00023136"/>
    </source>
</evidence>
<feature type="domain" description="Porin" evidence="12">
    <location>
        <begin position="7"/>
        <end position="324"/>
    </location>
</feature>
<organism evidence="13 14">
    <name type="scientific">Billgrantia zhangzhouensis</name>
    <dbReference type="NCBI Taxonomy" id="2733481"/>
    <lineage>
        <taxon>Bacteria</taxon>
        <taxon>Pseudomonadati</taxon>
        <taxon>Pseudomonadota</taxon>
        <taxon>Gammaproteobacteria</taxon>
        <taxon>Oceanospirillales</taxon>
        <taxon>Halomonadaceae</taxon>
        <taxon>Billgrantia</taxon>
    </lineage>
</organism>
<dbReference type="Gene3D" id="2.40.160.10">
    <property type="entry name" value="Porin"/>
    <property type="match status" value="1"/>
</dbReference>
<evidence type="ECO:0000313" key="13">
    <source>
        <dbReference type="EMBL" id="MCE8020499.1"/>
    </source>
</evidence>
<dbReference type="Proteomes" id="UP001320122">
    <property type="component" value="Unassembled WGS sequence"/>
</dbReference>
<evidence type="ECO:0000256" key="2">
    <source>
        <dbReference type="ARBA" id="ARBA00011233"/>
    </source>
</evidence>
<evidence type="ECO:0000259" key="12">
    <source>
        <dbReference type="Pfam" id="PF13609"/>
    </source>
</evidence>
<dbReference type="Pfam" id="PF13609">
    <property type="entry name" value="Porin_4"/>
    <property type="match status" value="1"/>
</dbReference>
<reference evidence="13 14" key="1">
    <citation type="journal article" date="2021" name="Front. Microbiol.">
        <title>Aerobic Denitrification and Heterotrophic Sulfur Oxidation in the Genus Halomonas Revealed by Six Novel Species Characterizations and Genome-Based Analysis.</title>
        <authorList>
            <person name="Wang L."/>
            <person name="Shao Z."/>
        </authorList>
    </citation>
    <scope>NUCLEOTIDE SEQUENCE [LARGE SCALE GENOMIC DNA]</scope>
    <source>
        <strain evidence="13 14">MCCC 1A11036</strain>
    </source>
</reference>
<protein>
    <submittedName>
        <fullName evidence="13">Porin</fullName>
    </submittedName>
</protein>
<keyword evidence="3" id="KW-0813">Transport</keyword>
<dbReference type="RefSeq" id="WP_234273837.1">
    <property type="nucleotide sequence ID" value="NZ_JABFTT010000007.1"/>
</dbReference>
<keyword evidence="6 11" id="KW-0732">Signal</keyword>
<keyword evidence="5" id="KW-0812">Transmembrane</keyword>
<evidence type="ECO:0000256" key="6">
    <source>
        <dbReference type="ARBA" id="ARBA00022729"/>
    </source>
</evidence>
<evidence type="ECO:0000313" key="14">
    <source>
        <dbReference type="Proteomes" id="UP001320122"/>
    </source>
</evidence>
<evidence type="ECO:0000256" key="5">
    <source>
        <dbReference type="ARBA" id="ARBA00022692"/>
    </source>
</evidence>
<feature type="signal peptide" evidence="11">
    <location>
        <begin position="1"/>
        <end position="22"/>
    </location>
</feature>
<dbReference type="InterPro" id="IPR033900">
    <property type="entry name" value="Gram_neg_porin_domain"/>
</dbReference>
<evidence type="ECO:0000256" key="11">
    <source>
        <dbReference type="SAM" id="SignalP"/>
    </source>
</evidence>
<dbReference type="InterPro" id="IPR023614">
    <property type="entry name" value="Porin_dom_sf"/>
</dbReference>
<dbReference type="CDD" id="cd00342">
    <property type="entry name" value="gram_neg_porins"/>
    <property type="match status" value="1"/>
</dbReference>
<sequence length="349" mass="38007">MKKRLLATAIVGAMGASAMAQAATVYDQDDTRLDIYGRIAMGFEGGGTKYSGGQEVQNGAEFIDVSSRLGLRMSHRVNSDLTAFGHVEWRFRGDERTGGGRTSDTDYSGFSETRQSYIGLRSASLGTVQAGNFDSFFKDAVTKPFDVYILEGFEFTGHSKQSRGDSIGYITPDLSGFQAFLQAKHYSSRGNSVGDEGSTTATQGGVKYEAAGLRLALGFVDDVIEGGGNDEVLWGATASYAFNDDFSARLGYETRSNNDDIGNSNGFDKWGLGMTYALGQLAFNADVYRISPDGDADSRTAWALGSYYKLSSNFDVFAELYDSDIDERVGNDPWNKDDIYWAVGARYHF</sequence>
<comment type="subunit">
    <text evidence="2">Homotrimer.</text>
</comment>
<name>A0ABS9AFI7_9GAMM</name>
<keyword evidence="10" id="KW-0998">Cell outer membrane</keyword>
<keyword evidence="9" id="KW-0472">Membrane</keyword>
<comment type="caution">
    <text evidence="13">The sequence shown here is derived from an EMBL/GenBank/DDBJ whole genome shotgun (WGS) entry which is preliminary data.</text>
</comment>
<keyword evidence="8" id="KW-0626">Porin</keyword>
<feature type="chain" id="PRO_5046033756" evidence="11">
    <location>
        <begin position="23"/>
        <end position="349"/>
    </location>
</feature>
<keyword evidence="4" id="KW-1134">Transmembrane beta strand</keyword>
<evidence type="ECO:0000256" key="3">
    <source>
        <dbReference type="ARBA" id="ARBA00022448"/>
    </source>
</evidence>
<evidence type="ECO:0000256" key="8">
    <source>
        <dbReference type="ARBA" id="ARBA00023114"/>
    </source>
</evidence>
<dbReference type="SUPFAM" id="SSF56935">
    <property type="entry name" value="Porins"/>
    <property type="match status" value="1"/>
</dbReference>
<keyword evidence="7" id="KW-0406">Ion transport</keyword>
<evidence type="ECO:0000256" key="10">
    <source>
        <dbReference type="ARBA" id="ARBA00023237"/>
    </source>
</evidence>
<dbReference type="PANTHER" id="PTHR34501:SF9">
    <property type="entry name" value="MAJOR OUTER MEMBRANE PROTEIN P.IA"/>
    <property type="match status" value="1"/>
</dbReference>
<dbReference type="InterPro" id="IPR050298">
    <property type="entry name" value="Gram-neg_bact_OMP"/>
</dbReference>
<keyword evidence="14" id="KW-1185">Reference proteome</keyword>
<dbReference type="EMBL" id="JABFTT010000007">
    <property type="protein sequence ID" value="MCE8020499.1"/>
    <property type="molecule type" value="Genomic_DNA"/>
</dbReference>